<dbReference type="Gene3D" id="1.25.40.20">
    <property type="entry name" value="Ankyrin repeat-containing domain"/>
    <property type="match status" value="1"/>
</dbReference>
<feature type="repeat" description="ANK" evidence="3">
    <location>
        <begin position="65"/>
        <end position="97"/>
    </location>
</feature>
<evidence type="ECO:0000256" key="4">
    <source>
        <dbReference type="SAM" id="MobiDB-lite"/>
    </source>
</evidence>
<dbReference type="PANTHER" id="PTHR24171:SF8">
    <property type="entry name" value="BRCA1-ASSOCIATED RING DOMAIN PROTEIN 1"/>
    <property type="match status" value="1"/>
</dbReference>
<dbReference type="SUPFAM" id="SSF48403">
    <property type="entry name" value="Ankyrin repeat"/>
    <property type="match status" value="1"/>
</dbReference>
<dbReference type="EMBL" id="CAJNNW010007207">
    <property type="protein sequence ID" value="CAE8649076.1"/>
    <property type="molecule type" value="Genomic_DNA"/>
</dbReference>
<protein>
    <submittedName>
        <fullName evidence="5">Uncharacterized protein</fullName>
    </submittedName>
</protein>
<sequence>MFLRRVFSWAASAACPRRSEPLAASRVMTEEDAEAVYEFSRRGKLLEVRELLEQGVLPDKFMACDGGTALTMAARGGHGEVVELLLSHRADIDMRTDDGGSVLMAAVSGGAPHCIEALLQAKSNPNQRNDDDVSPLMLAGQYGHLEGARLLVNAKADVNDTSQDWGSALDSAVQAGHSKLAAYLTSLGAKAGGISTLPEGERKITAGEKWGYDAFDGEAPMLSFRSPALQKALLAEIPRLGLSVSATPPSAGARQRPASQDGAVSEAAPEPLGGAQDFFLFIKDYGWSLRYRVSKIAESVLNEEQPLELDWIKLRRPLRDPAELLDANKDQLFDWDTVAPAQHQGFMYHVTSAIGSGVEAVINFFEGHGLKLLIRPDTGIQLLGRGPRDAKTADDDQKPLEVTHCWVQVWGMPFLPMLQSIAFYNWHQADDLPGPNCRTSHAHL</sequence>
<dbReference type="PROSITE" id="PS50297">
    <property type="entry name" value="ANK_REP_REGION"/>
    <property type="match status" value="2"/>
</dbReference>
<dbReference type="InterPro" id="IPR002110">
    <property type="entry name" value="Ankyrin_rpt"/>
</dbReference>
<accession>A0A813IEU1</accession>
<name>A0A813IEU1_POLGL</name>
<reference evidence="5" key="1">
    <citation type="submission" date="2021-02" db="EMBL/GenBank/DDBJ databases">
        <authorList>
            <person name="Dougan E. K."/>
            <person name="Rhodes N."/>
            <person name="Thang M."/>
            <person name="Chan C."/>
        </authorList>
    </citation>
    <scope>NUCLEOTIDE SEQUENCE</scope>
</reference>
<keyword evidence="2 3" id="KW-0040">ANK repeat</keyword>
<organism evidence="5 6">
    <name type="scientific">Polarella glacialis</name>
    <name type="common">Dinoflagellate</name>
    <dbReference type="NCBI Taxonomy" id="89957"/>
    <lineage>
        <taxon>Eukaryota</taxon>
        <taxon>Sar</taxon>
        <taxon>Alveolata</taxon>
        <taxon>Dinophyceae</taxon>
        <taxon>Suessiales</taxon>
        <taxon>Suessiaceae</taxon>
        <taxon>Polarella</taxon>
    </lineage>
</organism>
<evidence type="ECO:0000313" key="6">
    <source>
        <dbReference type="Proteomes" id="UP000626109"/>
    </source>
</evidence>
<comment type="caution">
    <text evidence="5">The sequence shown here is derived from an EMBL/GenBank/DDBJ whole genome shotgun (WGS) entry which is preliminary data.</text>
</comment>
<evidence type="ECO:0000256" key="2">
    <source>
        <dbReference type="ARBA" id="ARBA00023043"/>
    </source>
</evidence>
<feature type="repeat" description="ANK" evidence="3">
    <location>
        <begin position="131"/>
        <end position="163"/>
    </location>
</feature>
<evidence type="ECO:0000256" key="3">
    <source>
        <dbReference type="PROSITE-ProRule" id="PRU00023"/>
    </source>
</evidence>
<dbReference type="InterPro" id="IPR036770">
    <property type="entry name" value="Ankyrin_rpt-contain_sf"/>
</dbReference>
<dbReference type="Pfam" id="PF12796">
    <property type="entry name" value="Ank_2"/>
    <property type="match status" value="2"/>
</dbReference>
<evidence type="ECO:0000313" key="5">
    <source>
        <dbReference type="EMBL" id="CAE8649076.1"/>
    </source>
</evidence>
<gene>
    <name evidence="5" type="ORF">PGLA2088_LOCUS7111</name>
</gene>
<dbReference type="GO" id="GO:0004842">
    <property type="term" value="F:ubiquitin-protein transferase activity"/>
    <property type="evidence" value="ECO:0007669"/>
    <property type="project" value="TreeGrafter"/>
</dbReference>
<dbReference type="PROSITE" id="PS50088">
    <property type="entry name" value="ANK_REPEAT"/>
    <property type="match status" value="2"/>
</dbReference>
<proteinExistence type="predicted"/>
<dbReference type="PANTHER" id="PTHR24171">
    <property type="entry name" value="ANKYRIN REPEAT DOMAIN-CONTAINING PROTEIN 39-RELATED"/>
    <property type="match status" value="1"/>
</dbReference>
<dbReference type="SMART" id="SM00248">
    <property type="entry name" value="ANK"/>
    <property type="match status" value="4"/>
</dbReference>
<dbReference type="Proteomes" id="UP000626109">
    <property type="component" value="Unassembled WGS sequence"/>
</dbReference>
<dbReference type="AlphaFoldDB" id="A0A813IEU1"/>
<keyword evidence="1" id="KW-0677">Repeat</keyword>
<evidence type="ECO:0000256" key="1">
    <source>
        <dbReference type="ARBA" id="ARBA00022737"/>
    </source>
</evidence>
<feature type="region of interest" description="Disordered" evidence="4">
    <location>
        <begin position="246"/>
        <end position="269"/>
    </location>
</feature>
<dbReference type="GO" id="GO:0085020">
    <property type="term" value="P:protein K6-linked ubiquitination"/>
    <property type="evidence" value="ECO:0007669"/>
    <property type="project" value="TreeGrafter"/>
</dbReference>